<dbReference type="InterPro" id="IPR027359">
    <property type="entry name" value="Volt_channel_dom_sf"/>
</dbReference>
<evidence type="ECO:0000256" key="6">
    <source>
        <dbReference type="ARBA" id="ARBA00022989"/>
    </source>
</evidence>
<evidence type="ECO:0000256" key="5">
    <source>
        <dbReference type="ARBA" id="ARBA00022882"/>
    </source>
</evidence>
<keyword evidence="14" id="KW-1185">Reference proteome</keyword>
<dbReference type="Proteomes" id="UP001634394">
    <property type="component" value="Unassembled WGS sequence"/>
</dbReference>
<dbReference type="GO" id="GO:0034702">
    <property type="term" value="C:monoatomic ion channel complex"/>
    <property type="evidence" value="ECO:0007669"/>
    <property type="project" value="UniProtKB-KW"/>
</dbReference>
<keyword evidence="10" id="KW-0175">Coiled coil</keyword>
<keyword evidence="3" id="KW-1003">Cell membrane</keyword>
<evidence type="ECO:0000313" key="14">
    <source>
        <dbReference type="Proteomes" id="UP001634394"/>
    </source>
</evidence>
<dbReference type="GO" id="GO:0034220">
    <property type="term" value="P:monoatomic ion transmembrane transport"/>
    <property type="evidence" value="ECO:0007669"/>
    <property type="project" value="UniProtKB-KW"/>
</dbReference>
<dbReference type="PANTHER" id="PTHR46480:SF1">
    <property type="entry name" value="VOLTAGE-GATED HYDROGEN CHANNEL 1"/>
    <property type="match status" value="1"/>
</dbReference>
<keyword evidence="7" id="KW-0406">Ion transport</keyword>
<evidence type="ECO:0000256" key="4">
    <source>
        <dbReference type="ARBA" id="ARBA00022692"/>
    </source>
</evidence>
<keyword evidence="8 12" id="KW-0472">Membrane</keyword>
<keyword evidence="2" id="KW-0813">Transport</keyword>
<keyword evidence="9" id="KW-0407">Ion channel</keyword>
<evidence type="ECO:0000313" key="13">
    <source>
        <dbReference type="EMBL" id="KAL3842604.1"/>
    </source>
</evidence>
<evidence type="ECO:0000256" key="12">
    <source>
        <dbReference type="SAM" id="Phobius"/>
    </source>
</evidence>
<accession>A0ABD3TZK8</accession>
<dbReference type="EMBL" id="JBJQND010000017">
    <property type="protein sequence ID" value="KAL3842604.1"/>
    <property type="molecule type" value="Genomic_DNA"/>
</dbReference>
<evidence type="ECO:0000256" key="7">
    <source>
        <dbReference type="ARBA" id="ARBA00023065"/>
    </source>
</evidence>
<keyword evidence="5" id="KW-0851">Voltage-gated channel</keyword>
<comment type="caution">
    <text evidence="13">The sequence shown here is derived from an EMBL/GenBank/DDBJ whole genome shotgun (WGS) entry which is preliminary data.</text>
</comment>
<feature type="compositionally biased region" description="Basic and acidic residues" evidence="11">
    <location>
        <begin position="486"/>
        <end position="500"/>
    </location>
</feature>
<dbReference type="PANTHER" id="PTHR46480">
    <property type="entry name" value="F20B24.22"/>
    <property type="match status" value="1"/>
</dbReference>
<feature type="transmembrane region" description="Helical" evidence="12">
    <location>
        <begin position="207"/>
        <end position="224"/>
    </location>
</feature>
<evidence type="ECO:0000256" key="9">
    <source>
        <dbReference type="ARBA" id="ARBA00023303"/>
    </source>
</evidence>
<dbReference type="InterPro" id="IPR031846">
    <property type="entry name" value="Hvcn1"/>
</dbReference>
<evidence type="ECO:0000256" key="10">
    <source>
        <dbReference type="SAM" id="Coils"/>
    </source>
</evidence>
<organism evidence="13 14">
    <name type="scientific">Sinanodonta woodiana</name>
    <name type="common">Chinese pond mussel</name>
    <name type="synonym">Anodonta woodiana</name>
    <dbReference type="NCBI Taxonomy" id="1069815"/>
    <lineage>
        <taxon>Eukaryota</taxon>
        <taxon>Metazoa</taxon>
        <taxon>Spiralia</taxon>
        <taxon>Lophotrochozoa</taxon>
        <taxon>Mollusca</taxon>
        <taxon>Bivalvia</taxon>
        <taxon>Autobranchia</taxon>
        <taxon>Heteroconchia</taxon>
        <taxon>Palaeoheterodonta</taxon>
        <taxon>Unionida</taxon>
        <taxon>Unionoidea</taxon>
        <taxon>Unionidae</taxon>
        <taxon>Unioninae</taxon>
        <taxon>Sinanodonta</taxon>
    </lineage>
</organism>
<comment type="subcellular location">
    <subcellularLocation>
        <location evidence="1">Cell membrane</location>
        <topology evidence="1">Multi-pass membrane protein</topology>
    </subcellularLocation>
</comment>
<feature type="region of interest" description="Disordered" evidence="11">
    <location>
        <begin position="463"/>
        <end position="500"/>
    </location>
</feature>
<dbReference type="AlphaFoldDB" id="A0ABD3TZK8"/>
<gene>
    <name evidence="13" type="ORF">ACJMK2_020597</name>
</gene>
<reference evidence="13 14" key="1">
    <citation type="submission" date="2024-11" db="EMBL/GenBank/DDBJ databases">
        <title>Chromosome-level genome assembly of the freshwater bivalve Anodonta woodiana.</title>
        <authorList>
            <person name="Chen X."/>
        </authorList>
    </citation>
    <scope>NUCLEOTIDE SEQUENCE [LARGE SCALE GENOMIC DNA]</scope>
    <source>
        <strain evidence="13">MN2024</strain>
        <tissue evidence="13">Gills</tissue>
    </source>
</reference>
<dbReference type="Gene3D" id="1.20.120.350">
    <property type="entry name" value="Voltage-gated potassium channels. Chain C"/>
    <property type="match status" value="1"/>
</dbReference>
<dbReference type="GO" id="GO:0005886">
    <property type="term" value="C:plasma membrane"/>
    <property type="evidence" value="ECO:0007669"/>
    <property type="project" value="UniProtKB-SubCell"/>
</dbReference>
<evidence type="ECO:0000256" key="1">
    <source>
        <dbReference type="ARBA" id="ARBA00004651"/>
    </source>
</evidence>
<evidence type="ECO:0000256" key="3">
    <source>
        <dbReference type="ARBA" id="ARBA00022475"/>
    </source>
</evidence>
<keyword evidence="4 12" id="KW-0812">Transmembrane</keyword>
<feature type="coiled-coil region" evidence="10">
    <location>
        <begin position="266"/>
        <end position="300"/>
    </location>
</feature>
<feature type="transmembrane region" description="Helical" evidence="12">
    <location>
        <begin position="57"/>
        <end position="79"/>
    </location>
</feature>
<name>A0ABD3TZK8_SINWO</name>
<evidence type="ECO:0000256" key="2">
    <source>
        <dbReference type="ARBA" id="ARBA00022448"/>
    </source>
</evidence>
<feature type="transmembrane region" description="Helical" evidence="12">
    <location>
        <begin position="177"/>
        <end position="195"/>
    </location>
</feature>
<evidence type="ECO:0008006" key="15">
    <source>
        <dbReference type="Google" id="ProtNLM"/>
    </source>
</evidence>
<evidence type="ECO:0000256" key="8">
    <source>
        <dbReference type="ARBA" id="ARBA00023136"/>
    </source>
</evidence>
<sequence>MIKALAGETVKFAKSQIILDRTEERLERELERERQGPPKSKLGRLRRKGEKFLHTKFVLMSVVLLNIIDCTLVLGELMLDIKYVTNLLSKSAKSAENFLNSMKQKYSTTLQYVKAVNIETLYSEILTADVIWSADSNGGVQKREANSTGNTSYVVQVHDIAYTPTIEEDIAHGFHKASISILSILVLFMICKIFILGKQLCEHKLEIFDGFVVFASFILDLVFIKGLSSYPIQDFVLFLAFMVPWRVIRVVNSLVVALLDHEHFRLKLLYQQKKKVQNELKDAKCEEKKLNACVEALEKICTDAGVPETTVRFNLDLLKKVTFKTNAVGAFANIGLGGNALKHFQFGLAMKDNKTPEKKVKLPVKIQVTPYADCNGNDNIELQADDRCLVKEADVTDVSKIVVTTKESKAPASMIFCDKGTITDIASPASTSTYLKRIVEGTASFTAVTGVDDAMPPSIHFRERRRARSVDCVSPRIAPSKLNPKQVKEKDKQNDLESKK</sequence>
<evidence type="ECO:0000256" key="11">
    <source>
        <dbReference type="SAM" id="MobiDB-lite"/>
    </source>
</evidence>
<proteinExistence type="predicted"/>
<protein>
    <recommendedName>
        <fullName evidence="15">Voltage-gated hydrogen channel 1</fullName>
    </recommendedName>
</protein>
<keyword evidence="6 12" id="KW-1133">Transmembrane helix</keyword>